<dbReference type="PANTHER" id="PTHR39330">
    <property type="entry name" value="ETHANOLAMINE AMMONIA-LYASE LIGHT CHAIN"/>
    <property type="match status" value="1"/>
</dbReference>
<sequence length="258" mass="27487">MSGELSDSLRQWTEARVALGRSGGSVPHGELLDFRLSHARARDAVHQAFDPVGLAAELEERGLSSILAPSQAPDRATYLQRPDLGRCLTPDAAGQLSALRRADGFDLVIILSDGLSAEAAHRHGPPFVAVLITLLVGWEIAPLVIAPFARVALQDEIGDLLGARTALILLGERPGLGSPDSLGAYLVHTPRPGNTDAERNCVSNIRTKGLPPMAAAQRIAWLLKEARRLGFSGVDLKDLSADVPGMAKIHEKQASETQ</sequence>
<comment type="catalytic activity">
    <reaction evidence="5">
        <text>ethanolamine = acetaldehyde + NH4(+)</text>
        <dbReference type="Rhea" id="RHEA:15313"/>
        <dbReference type="ChEBI" id="CHEBI:15343"/>
        <dbReference type="ChEBI" id="CHEBI:28938"/>
        <dbReference type="ChEBI" id="CHEBI:57603"/>
        <dbReference type="EC" id="4.3.1.7"/>
    </reaction>
</comment>
<dbReference type="PANTHER" id="PTHR39330:SF1">
    <property type="entry name" value="ETHANOLAMINE AMMONIA-LYASE SMALL SUBUNIT"/>
    <property type="match status" value="1"/>
</dbReference>
<comment type="function">
    <text evidence="5">Catalyzes the deamination of various vicinal amino-alcohols to oxo compounds. Allows this organism to utilize ethanolamine as the sole source of nitrogen and carbon in the presence of external vitamin B12.</text>
</comment>
<comment type="cofactor">
    <cofactor evidence="5">
        <name>adenosylcob(III)alamin</name>
        <dbReference type="ChEBI" id="CHEBI:18408"/>
    </cofactor>
    <text evidence="5">Binds between the large and small subunits.</text>
</comment>
<keyword evidence="1 5" id="KW-0846">Cobalamin</keyword>
<dbReference type="Pfam" id="PF05985">
    <property type="entry name" value="EutC"/>
    <property type="match status" value="1"/>
</dbReference>
<dbReference type="InterPro" id="IPR009246">
    <property type="entry name" value="EutC"/>
</dbReference>
<comment type="subcellular location">
    <subcellularLocation>
        <location evidence="5">Bacterial microcompartment</location>
    </subcellularLocation>
</comment>
<organism evidence="6 7">
    <name type="scientific">Luteolibacter rhizosphaerae</name>
    <dbReference type="NCBI Taxonomy" id="2989719"/>
    <lineage>
        <taxon>Bacteria</taxon>
        <taxon>Pseudomonadati</taxon>
        <taxon>Verrucomicrobiota</taxon>
        <taxon>Verrucomicrobiia</taxon>
        <taxon>Verrucomicrobiales</taxon>
        <taxon>Verrucomicrobiaceae</taxon>
        <taxon>Luteolibacter</taxon>
    </lineage>
</organism>
<proteinExistence type="inferred from homology"/>
<evidence type="ECO:0000256" key="3">
    <source>
        <dbReference type="ARBA" id="ARBA00023285"/>
    </source>
</evidence>
<name>A0ABT3G5W6_9BACT</name>
<comment type="similarity">
    <text evidence="5">Belongs to the EutC family.</text>
</comment>
<feature type="binding site" evidence="5">
    <location>
        <position position="172"/>
    </location>
    <ligand>
        <name>adenosylcob(III)alamin</name>
        <dbReference type="ChEBI" id="CHEBI:18408"/>
    </ligand>
</feature>
<protein>
    <recommendedName>
        <fullName evidence="5">Ethanolamine ammonia-lyase small subunit</fullName>
        <shortName evidence="5">EAL small subunit</shortName>
        <ecNumber evidence="5">4.3.1.7</ecNumber>
    </recommendedName>
</protein>
<accession>A0ABT3G5W6</accession>
<keyword evidence="2 5" id="KW-0456">Lyase</keyword>
<comment type="caution">
    <text evidence="6">The sequence shown here is derived from an EMBL/GenBank/DDBJ whole genome shotgun (WGS) entry which is preliminary data.</text>
</comment>
<evidence type="ECO:0000256" key="5">
    <source>
        <dbReference type="HAMAP-Rule" id="MF_00601"/>
    </source>
</evidence>
<feature type="binding site" evidence="5">
    <location>
        <position position="201"/>
    </location>
    <ligand>
        <name>adenosylcob(III)alamin</name>
        <dbReference type="ChEBI" id="CHEBI:18408"/>
    </ligand>
</feature>
<reference evidence="6" key="1">
    <citation type="submission" date="2022-10" db="EMBL/GenBank/DDBJ databases">
        <title>Luteolibacter sp. GHJ8, whole genome shotgun sequencing project.</title>
        <authorList>
            <person name="Zhao G."/>
            <person name="Shen L."/>
        </authorList>
    </citation>
    <scope>NUCLEOTIDE SEQUENCE</scope>
    <source>
        <strain evidence="6">GHJ8</strain>
    </source>
</reference>
<dbReference type="InterPro" id="IPR042251">
    <property type="entry name" value="EutC_C"/>
</dbReference>
<dbReference type="EMBL" id="JAPDDR010000008">
    <property type="protein sequence ID" value="MCW1915047.1"/>
    <property type="molecule type" value="Genomic_DNA"/>
</dbReference>
<dbReference type="PIRSF" id="PIRSF018982">
    <property type="entry name" value="EutC"/>
    <property type="match status" value="1"/>
</dbReference>
<keyword evidence="7" id="KW-1185">Reference proteome</keyword>
<evidence type="ECO:0000256" key="2">
    <source>
        <dbReference type="ARBA" id="ARBA00023239"/>
    </source>
</evidence>
<dbReference type="InterPro" id="IPR042255">
    <property type="entry name" value="EutC_N"/>
</dbReference>
<dbReference type="Proteomes" id="UP001165653">
    <property type="component" value="Unassembled WGS sequence"/>
</dbReference>
<dbReference type="RefSeq" id="WP_264514590.1">
    <property type="nucleotide sequence ID" value="NZ_JAPDDR010000008.1"/>
</dbReference>
<keyword evidence="4 5" id="KW-1283">Bacterial microcompartment</keyword>
<evidence type="ECO:0000256" key="4">
    <source>
        <dbReference type="ARBA" id="ARBA00024446"/>
    </source>
</evidence>
<dbReference type="GO" id="GO:0008851">
    <property type="term" value="F:ethanolamine ammonia-lyase activity"/>
    <property type="evidence" value="ECO:0007669"/>
    <property type="project" value="UniProtKB-EC"/>
</dbReference>
<comment type="pathway">
    <text evidence="5">Amine and polyamine degradation; ethanolamine degradation.</text>
</comment>
<gene>
    <name evidence="5 6" type="primary">eutC</name>
    <name evidence="6" type="ORF">OJ996_15780</name>
</gene>
<dbReference type="Gene3D" id="3.40.50.11240">
    <property type="entry name" value="Ethanolamine ammonia-lyase light chain (EutC)"/>
    <property type="match status" value="1"/>
</dbReference>
<evidence type="ECO:0000313" key="6">
    <source>
        <dbReference type="EMBL" id="MCW1915047.1"/>
    </source>
</evidence>
<evidence type="ECO:0000256" key="1">
    <source>
        <dbReference type="ARBA" id="ARBA00022628"/>
    </source>
</evidence>
<dbReference type="EC" id="4.3.1.7" evidence="5"/>
<dbReference type="HAMAP" id="MF_00601">
    <property type="entry name" value="EutC"/>
    <property type="match status" value="1"/>
</dbReference>
<comment type="subunit">
    <text evidence="5">The basic unit is a heterodimer which dimerizes to form tetramers. The heterotetramers trimerize; 6 large subunits form a core ring with 6 small subunits projecting outwards.</text>
</comment>
<dbReference type="Gene3D" id="1.10.30.40">
    <property type="entry name" value="Ethanolamine ammonia-lyase light chain (EutC), N-terminal domain"/>
    <property type="match status" value="1"/>
</dbReference>
<evidence type="ECO:0000313" key="7">
    <source>
        <dbReference type="Proteomes" id="UP001165653"/>
    </source>
</evidence>
<keyword evidence="3 5" id="KW-0170">Cobalt</keyword>
<dbReference type="NCBIfam" id="NF003971">
    <property type="entry name" value="PRK05465.1"/>
    <property type="match status" value="1"/>
</dbReference>
<feature type="binding site" evidence="5">
    <location>
        <position position="151"/>
    </location>
    <ligand>
        <name>adenosylcob(III)alamin</name>
        <dbReference type="ChEBI" id="CHEBI:18408"/>
    </ligand>
</feature>